<comment type="caution">
    <text evidence="2">The sequence shown here is derived from an EMBL/GenBank/DDBJ whole genome shotgun (WGS) entry which is preliminary data.</text>
</comment>
<evidence type="ECO:0000313" key="3">
    <source>
        <dbReference type="Proteomes" id="UP000653411"/>
    </source>
</evidence>
<evidence type="ECO:0000313" key="2">
    <source>
        <dbReference type="EMBL" id="GGN31322.1"/>
    </source>
</evidence>
<gene>
    <name evidence="2" type="ORF">GCM10011578_069160</name>
</gene>
<reference evidence="2" key="1">
    <citation type="journal article" date="2014" name="Int. J. Syst. Evol. Microbiol.">
        <title>Complete genome sequence of Corynebacterium casei LMG S-19264T (=DSM 44701T), isolated from a smear-ripened cheese.</title>
        <authorList>
            <consortium name="US DOE Joint Genome Institute (JGI-PGF)"/>
            <person name="Walter F."/>
            <person name="Albersmeier A."/>
            <person name="Kalinowski J."/>
            <person name="Ruckert C."/>
        </authorList>
    </citation>
    <scope>NUCLEOTIDE SEQUENCE</scope>
    <source>
        <strain evidence="2">CGMCC 4.7110</strain>
    </source>
</reference>
<proteinExistence type="predicted"/>
<dbReference type="Proteomes" id="UP000653411">
    <property type="component" value="Unassembled WGS sequence"/>
</dbReference>
<reference evidence="2" key="2">
    <citation type="submission" date="2020-09" db="EMBL/GenBank/DDBJ databases">
        <authorList>
            <person name="Sun Q."/>
            <person name="Zhou Y."/>
        </authorList>
    </citation>
    <scope>NUCLEOTIDE SEQUENCE</scope>
    <source>
        <strain evidence="2">CGMCC 4.7110</strain>
    </source>
</reference>
<sequence>MSRMSRHGDPNRRKVPPYGPPPAYAQPVLRILDAKTGETVPAVPARRALTRVEAHASGYDLTALRVLLTTDLLLRALELGGTPVLPLLTADRHQAELHAAATTLGIRPFEDGRDLAAGLGEAQVVRVAAAGGTVGGAGVTVAVAPAGGPGAGVLNMLADPAALRLALLDAPRGAAVHLGAGALDEAARRLGGLRQSVARWARSPSRPVPEKVRGRLRDAWEDDLDVPAVLAVLRWMENQPEIPAGARFETCAYADRLLALDLTSDLGRAL</sequence>
<organism evidence="2 3">
    <name type="scientific">Streptomyces fuscichromogenes</name>
    <dbReference type="NCBI Taxonomy" id="1324013"/>
    <lineage>
        <taxon>Bacteria</taxon>
        <taxon>Bacillati</taxon>
        <taxon>Actinomycetota</taxon>
        <taxon>Actinomycetes</taxon>
        <taxon>Kitasatosporales</taxon>
        <taxon>Streptomycetaceae</taxon>
        <taxon>Streptomyces</taxon>
    </lineage>
</organism>
<protein>
    <recommendedName>
        <fullName evidence="4">Cysteinyl-tRNA synthetase</fullName>
    </recommendedName>
</protein>
<dbReference type="AlphaFoldDB" id="A0A917XJ88"/>
<keyword evidence="3" id="KW-1185">Reference proteome</keyword>
<evidence type="ECO:0000256" key="1">
    <source>
        <dbReference type="SAM" id="MobiDB-lite"/>
    </source>
</evidence>
<dbReference type="EMBL" id="BMML01000019">
    <property type="protein sequence ID" value="GGN31322.1"/>
    <property type="molecule type" value="Genomic_DNA"/>
</dbReference>
<feature type="region of interest" description="Disordered" evidence="1">
    <location>
        <begin position="1"/>
        <end position="21"/>
    </location>
</feature>
<accession>A0A917XJ88</accession>
<feature type="compositionally biased region" description="Basic and acidic residues" evidence="1">
    <location>
        <begin position="1"/>
        <end position="12"/>
    </location>
</feature>
<name>A0A917XJ88_9ACTN</name>
<evidence type="ECO:0008006" key="4">
    <source>
        <dbReference type="Google" id="ProtNLM"/>
    </source>
</evidence>